<dbReference type="Proteomes" id="UP000000496">
    <property type="component" value="Chromosome gsn.131"/>
</dbReference>
<protein>
    <recommendedName>
        <fullName evidence="3">DUF2490 domain-containing protein</fullName>
    </recommendedName>
</protein>
<dbReference type="InterPro" id="IPR019619">
    <property type="entry name" value="DUF2490"/>
</dbReference>
<keyword evidence="2" id="KW-1185">Reference proteome</keyword>
<reference evidence="1 2" key="2">
    <citation type="journal article" date="2011" name="Mol. Biol. Evol.">
        <title>Unity in variety--the pan-genome of the Chlamydiae.</title>
        <authorList>
            <person name="Collingro A."/>
            <person name="Tischler P."/>
            <person name="Weinmaier T."/>
            <person name="Penz T."/>
            <person name="Heinz E."/>
            <person name="Brunham R.C."/>
            <person name="Read T.D."/>
            <person name="Bavoil P.M."/>
            <person name="Sachse K."/>
            <person name="Kahane S."/>
            <person name="Friedman M.G."/>
            <person name="Rattei T."/>
            <person name="Myers G.S."/>
            <person name="Horn M."/>
        </authorList>
    </citation>
    <scope>NUCLEOTIDE SEQUENCE [LARGE SCALE GENOMIC DNA]</scope>
    <source>
        <strain evidence="2">ATCC VR-1471 / Z</strain>
    </source>
</reference>
<evidence type="ECO:0000313" key="2">
    <source>
        <dbReference type="Proteomes" id="UP000000496"/>
    </source>
</evidence>
<name>F8L4Q9_SIMNZ</name>
<dbReference type="OrthoDB" id="5381041at2"/>
<organism evidence="1 2">
    <name type="scientific">Simkania negevensis (strain ATCC VR-1471 / DSM 27360 / Z)</name>
    <dbReference type="NCBI Taxonomy" id="331113"/>
    <lineage>
        <taxon>Bacteria</taxon>
        <taxon>Pseudomonadati</taxon>
        <taxon>Chlamydiota</taxon>
        <taxon>Chlamydiia</taxon>
        <taxon>Parachlamydiales</taxon>
        <taxon>Simkaniaceae</taxon>
        <taxon>Simkania</taxon>
    </lineage>
</organism>
<evidence type="ECO:0000313" key="1">
    <source>
        <dbReference type="EMBL" id="CCB88461.1"/>
    </source>
</evidence>
<reference key="1">
    <citation type="journal article" date="2011" name="Mol. Biol. Evol.">
        <title>Unity in variety -- the pan-genome of the Chlamydiae.</title>
        <authorList>
            <person name="Collingro A."/>
            <person name="Tischler P."/>
            <person name="Weinmaier T."/>
            <person name="Penz T."/>
            <person name="Heinz E."/>
            <person name="Brunham R.C."/>
            <person name="Read T.D."/>
            <person name="Bavoil P.M."/>
            <person name="Sachse K."/>
            <person name="Kahane S."/>
            <person name="Friedman M.G."/>
            <person name="Rattei T."/>
            <person name="Myers G.S.A."/>
            <person name="Horn M."/>
        </authorList>
    </citation>
    <scope>NUCLEOTIDE SEQUENCE</scope>
    <source>
        <strain>Z</strain>
    </source>
</reference>
<proteinExistence type="predicted"/>
<dbReference type="RefSeq" id="WP_013942928.1">
    <property type="nucleotide sequence ID" value="NC_015713.1"/>
</dbReference>
<dbReference type="Pfam" id="PF10677">
    <property type="entry name" value="DUF2490"/>
    <property type="match status" value="1"/>
</dbReference>
<gene>
    <name evidence="1" type="ordered locus">SNE_A05840</name>
</gene>
<dbReference type="HOGENOM" id="CLU_1260736_0_0_0"/>
<dbReference type="AlphaFoldDB" id="F8L4Q9"/>
<accession>F8L4Q9</accession>
<dbReference type="KEGG" id="sng:SNE_A05840"/>
<sequence length="219" mass="26603">MKKWLLLLLVFPLTLFAKLFEDGDFQIWNTDAISIRLSPRSSFYGDIEFRYGDDVHKLYYKHIHLQLDWTLNRYFSIAPGFRFTWLRLNDKWVKENDPLIIFTLYLVNSRSLVVSNRCWFQYRNLPKELGGKHRILYRNRFQMLFPWKMGSSQINPYISDEIFVQKDWGFFENRAIIGALIPRSERAYFDFYYMYLSTKDHERKWVQSNVFGAGVQFYF</sequence>
<dbReference type="STRING" id="331113.SNE_A05840"/>
<dbReference type="EMBL" id="FR872582">
    <property type="protein sequence ID" value="CCB88461.1"/>
    <property type="molecule type" value="Genomic_DNA"/>
</dbReference>
<evidence type="ECO:0008006" key="3">
    <source>
        <dbReference type="Google" id="ProtNLM"/>
    </source>
</evidence>